<evidence type="ECO:0000313" key="1">
    <source>
        <dbReference type="EMBL" id="OAC98608.1"/>
    </source>
</evidence>
<evidence type="ECO:0000313" key="2">
    <source>
        <dbReference type="Proteomes" id="UP000077051"/>
    </source>
</evidence>
<gene>
    <name evidence="1" type="ORF">MUCCIDRAFT_115529</name>
</gene>
<sequence length="224" mass="25804">MATLDAFLIRGKKKTPSSSSVKDTHIQHAFVNPFTAQIKKPSVPLGSKASIEKPAKNHTKRNTIAHYFTPATRVTADADVDMEEATEVCVIRNKIPVMHLWDMIQYELDQDPFYNDEEPSVTTTTLAIAHPCTKRRRSKQHDAEQNTKRLRKTDHELSSIMTKFLNMGSTIKHQPMLNSLELMNEFTEDTEDLSRHVRHKQTSQESHLYLYHITQEFLDFAINQ</sequence>
<dbReference type="Proteomes" id="UP000077051">
    <property type="component" value="Unassembled WGS sequence"/>
</dbReference>
<dbReference type="EMBL" id="AMYB01000010">
    <property type="protein sequence ID" value="OAC98608.1"/>
    <property type="molecule type" value="Genomic_DNA"/>
</dbReference>
<dbReference type="AlphaFoldDB" id="A0A168HBX5"/>
<accession>A0A168HBX5</accession>
<reference evidence="1 2" key="1">
    <citation type="submission" date="2015-06" db="EMBL/GenBank/DDBJ databases">
        <title>Expansion of signal transduction pathways in fungi by whole-genome duplication.</title>
        <authorList>
            <consortium name="DOE Joint Genome Institute"/>
            <person name="Corrochano L.M."/>
            <person name="Kuo A."/>
            <person name="Marcet-Houben M."/>
            <person name="Polaino S."/>
            <person name="Salamov A."/>
            <person name="Villalobos J.M."/>
            <person name="Alvarez M.I."/>
            <person name="Avalos J."/>
            <person name="Benito E.P."/>
            <person name="Benoit I."/>
            <person name="Burger G."/>
            <person name="Camino L.P."/>
            <person name="Canovas D."/>
            <person name="Cerda-Olmedo E."/>
            <person name="Cheng J.-F."/>
            <person name="Dominguez A."/>
            <person name="Elias M."/>
            <person name="Eslava A.P."/>
            <person name="Glaser F."/>
            <person name="Grimwood J."/>
            <person name="Gutierrez G."/>
            <person name="Heitman J."/>
            <person name="Henrissat B."/>
            <person name="Iturriaga E.A."/>
            <person name="Lang B.F."/>
            <person name="Lavin J.L."/>
            <person name="Lee S."/>
            <person name="Li W."/>
            <person name="Lindquist E."/>
            <person name="Lopez-Garcia S."/>
            <person name="Luque E.M."/>
            <person name="Marcos A.T."/>
            <person name="Martin J."/>
            <person name="Mccluskey K."/>
            <person name="Medina H.R."/>
            <person name="Miralles-Duran A."/>
            <person name="Miyazaki A."/>
            <person name="Munoz-Torres E."/>
            <person name="Oguiza J.A."/>
            <person name="Ohm R."/>
            <person name="Olmedo M."/>
            <person name="Orejas M."/>
            <person name="Ortiz-Castellanos L."/>
            <person name="Pisabarro A.G."/>
            <person name="Rodriguez-Romero J."/>
            <person name="Ruiz-Herrera J."/>
            <person name="Ruiz-Vazquez R."/>
            <person name="Sanz C."/>
            <person name="Schackwitz W."/>
            <person name="Schmutz J."/>
            <person name="Shahriari M."/>
            <person name="Shelest E."/>
            <person name="Silva-Franco F."/>
            <person name="Soanes D."/>
            <person name="Syed K."/>
            <person name="Tagua V.G."/>
            <person name="Talbot N.J."/>
            <person name="Thon M."/>
            <person name="De Vries R.P."/>
            <person name="Wiebenga A."/>
            <person name="Yadav J.S."/>
            <person name="Braun E.L."/>
            <person name="Baker S."/>
            <person name="Garre V."/>
            <person name="Horwitz B."/>
            <person name="Torres-Martinez S."/>
            <person name="Idnurm A."/>
            <person name="Herrera-Estrella A."/>
            <person name="Gabaldon T."/>
            <person name="Grigoriev I.V."/>
        </authorList>
    </citation>
    <scope>NUCLEOTIDE SEQUENCE [LARGE SCALE GENOMIC DNA]</scope>
    <source>
        <strain evidence="1 2">CBS 277.49</strain>
    </source>
</reference>
<organism evidence="1 2">
    <name type="scientific">Mucor lusitanicus CBS 277.49</name>
    <dbReference type="NCBI Taxonomy" id="747725"/>
    <lineage>
        <taxon>Eukaryota</taxon>
        <taxon>Fungi</taxon>
        <taxon>Fungi incertae sedis</taxon>
        <taxon>Mucoromycota</taxon>
        <taxon>Mucoromycotina</taxon>
        <taxon>Mucoromycetes</taxon>
        <taxon>Mucorales</taxon>
        <taxon>Mucorineae</taxon>
        <taxon>Mucoraceae</taxon>
        <taxon>Mucor</taxon>
    </lineage>
</organism>
<proteinExistence type="predicted"/>
<comment type="caution">
    <text evidence="1">The sequence shown here is derived from an EMBL/GenBank/DDBJ whole genome shotgun (WGS) entry which is preliminary data.</text>
</comment>
<name>A0A168HBX5_MUCCL</name>
<dbReference type="OrthoDB" id="2239580at2759"/>
<keyword evidence="2" id="KW-1185">Reference proteome</keyword>
<protein>
    <submittedName>
        <fullName evidence="1">Uncharacterized protein</fullName>
    </submittedName>
</protein>
<dbReference type="VEuPathDB" id="FungiDB:MUCCIDRAFT_115529"/>